<reference evidence="7 8" key="1">
    <citation type="submission" date="2018-03" db="EMBL/GenBank/DDBJ databases">
        <title>Genome sequencing of Phreatobacter sp.</title>
        <authorList>
            <person name="Kim S.-J."/>
            <person name="Heo J."/>
            <person name="Kwon S.-W."/>
        </authorList>
    </citation>
    <scope>NUCLEOTIDE SEQUENCE [LARGE SCALE GENOMIC DNA]</scope>
    <source>
        <strain evidence="7 8">S-12</strain>
    </source>
</reference>
<feature type="transmembrane region" description="Helical" evidence="6">
    <location>
        <begin position="6"/>
        <end position="33"/>
    </location>
</feature>
<evidence type="ECO:0000313" key="8">
    <source>
        <dbReference type="Proteomes" id="UP000237889"/>
    </source>
</evidence>
<dbReference type="Proteomes" id="UP000237889">
    <property type="component" value="Chromosome"/>
</dbReference>
<evidence type="ECO:0000256" key="2">
    <source>
        <dbReference type="ARBA" id="ARBA00022475"/>
    </source>
</evidence>
<protein>
    <recommendedName>
        <fullName evidence="9">Lysine transporter LysE</fullName>
    </recommendedName>
</protein>
<comment type="subcellular location">
    <subcellularLocation>
        <location evidence="1">Cell membrane</location>
        <topology evidence="1">Multi-pass membrane protein</topology>
    </subcellularLocation>
</comment>
<dbReference type="KEGG" id="phr:C6569_19340"/>
<dbReference type="RefSeq" id="WP_106750404.1">
    <property type="nucleotide sequence ID" value="NZ_CP027668.1"/>
</dbReference>
<dbReference type="PANTHER" id="PTHR30086:SF20">
    <property type="entry name" value="ARGININE EXPORTER PROTEIN ARGO-RELATED"/>
    <property type="match status" value="1"/>
</dbReference>
<keyword evidence="3 6" id="KW-0812">Transmembrane</keyword>
<organism evidence="7 8">
    <name type="scientific">Phreatobacter cathodiphilus</name>
    <dbReference type="NCBI Taxonomy" id="1868589"/>
    <lineage>
        <taxon>Bacteria</taxon>
        <taxon>Pseudomonadati</taxon>
        <taxon>Pseudomonadota</taxon>
        <taxon>Alphaproteobacteria</taxon>
        <taxon>Hyphomicrobiales</taxon>
        <taxon>Phreatobacteraceae</taxon>
        <taxon>Phreatobacter</taxon>
    </lineage>
</organism>
<evidence type="ECO:0000256" key="4">
    <source>
        <dbReference type="ARBA" id="ARBA00022989"/>
    </source>
</evidence>
<sequence>MTPADTLLALAGLWLIAVITPGPNMILFMAVGLSSPTPSVMATAAAILIGTASWGLAGLFGLFWLFELFPAAAVAVKVAGGLYLAWMGLGLLRRNWSPLPETARAPAAMLTPRRAFLTGLATALGNPKSLVFVSSLFAVTRLAEQPLAIGLAGVGIMVAMSMLYYVTLGLALRTLPFARRPGLAARALAMGTGLVMIAYGGKMAWER</sequence>
<feature type="transmembrane region" description="Helical" evidence="6">
    <location>
        <begin position="149"/>
        <end position="171"/>
    </location>
</feature>
<dbReference type="GO" id="GO:0005886">
    <property type="term" value="C:plasma membrane"/>
    <property type="evidence" value="ECO:0007669"/>
    <property type="project" value="UniProtKB-SubCell"/>
</dbReference>
<dbReference type="EMBL" id="CP027668">
    <property type="protein sequence ID" value="AVO47034.1"/>
    <property type="molecule type" value="Genomic_DNA"/>
</dbReference>
<dbReference type="PANTHER" id="PTHR30086">
    <property type="entry name" value="ARGININE EXPORTER PROTEIN ARGO"/>
    <property type="match status" value="1"/>
</dbReference>
<dbReference type="AlphaFoldDB" id="A0A2S0NFS6"/>
<proteinExistence type="predicted"/>
<keyword evidence="5 6" id="KW-0472">Membrane</keyword>
<name>A0A2S0NFS6_9HYPH</name>
<keyword evidence="2" id="KW-1003">Cell membrane</keyword>
<gene>
    <name evidence="7" type="ORF">C6569_19340</name>
</gene>
<evidence type="ECO:0000256" key="3">
    <source>
        <dbReference type="ARBA" id="ARBA00022692"/>
    </source>
</evidence>
<evidence type="ECO:0000313" key="7">
    <source>
        <dbReference type="EMBL" id="AVO47034.1"/>
    </source>
</evidence>
<evidence type="ECO:0000256" key="1">
    <source>
        <dbReference type="ARBA" id="ARBA00004651"/>
    </source>
</evidence>
<accession>A0A2S0NFS6</accession>
<dbReference type="GO" id="GO:0015171">
    <property type="term" value="F:amino acid transmembrane transporter activity"/>
    <property type="evidence" value="ECO:0007669"/>
    <property type="project" value="TreeGrafter"/>
</dbReference>
<keyword evidence="8" id="KW-1185">Reference proteome</keyword>
<feature type="transmembrane region" description="Helical" evidence="6">
    <location>
        <begin position="45"/>
        <end position="66"/>
    </location>
</feature>
<dbReference type="OrthoDB" id="9804822at2"/>
<feature type="transmembrane region" description="Helical" evidence="6">
    <location>
        <begin position="183"/>
        <end position="201"/>
    </location>
</feature>
<dbReference type="InterPro" id="IPR001123">
    <property type="entry name" value="LeuE-type"/>
</dbReference>
<feature type="transmembrane region" description="Helical" evidence="6">
    <location>
        <begin position="72"/>
        <end position="94"/>
    </location>
</feature>
<evidence type="ECO:0008006" key="9">
    <source>
        <dbReference type="Google" id="ProtNLM"/>
    </source>
</evidence>
<evidence type="ECO:0000256" key="5">
    <source>
        <dbReference type="ARBA" id="ARBA00023136"/>
    </source>
</evidence>
<feature type="transmembrane region" description="Helical" evidence="6">
    <location>
        <begin position="115"/>
        <end position="137"/>
    </location>
</feature>
<evidence type="ECO:0000256" key="6">
    <source>
        <dbReference type="SAM" id="Phobius"/>
    </source>
</evidence>
<dbReference type="Pfam" id="PF01810">
    <property type="entry name" value="LysE"/>
    <property type="match status" value="1"/>
</dbReference>
<keyword evidence="4 6" id="KW-1133">Transmembrane helix</keyword>